<proteinExistence type="predicted"/>
<name>A0A963YQ15_9PROT</name>
<sequence>MKREPGLIRPKDAAPELKRVERRLLLKSGLSLGALTMLTGCNLADGDDVDRALFAMSRFNDRVQAFLFSQTRLAATFPASRITNPFRFNAFYDEDDAPEIDASDWKLEVSGLVADKSPWTLARLRAMPQESQITRHICVEGWSQIGEWSGVPLHLFLKKIGADTRAKYVGFKCSDRYYSSIDMPSALHPQTILALDFLGKPLPTEFGFPMRLRIPTKLGFKNPKYVASIFVTNDNPGGYWEDQGYNWFSGS</sequence>
<feature type="domain" description="Oxidoreductase molybdopterin-binding" evidence="1">
    <location>
        <begin position="97"/>
        <end position="240"/>
    </location>
</feature>
<dbReference type="SUPFAM" id="SSF56524">
    <property type="entry name" value="Oxidoreductase molybdopterin-binding domain"/>
    <property type="match status" value="1"/>
</dbReference>
<dbReference type="InterPro" id="IPR000572">
    <property type="entry name" value="OxRdtase_Mopterin-bd_dom"/>
</dbReference>
<accession>A0A963YQ15</accession>
<evidence type="ECO:0000259" key="1">
    <source>
        <dbReference type="Pfam" id="PF00174"/>
    </source>
</evidence>
<dbReference type="Pfam" id="PF00174">
    <property type="entry name" value="Oxidored_molyb"/>
    <property type="match status" value="1"/>
</dbReference>
<dbReference type="Proteomes" id="UP000708298">
    <property type="component" value="Unassembled WGS sequence"/>
</dbReference>
<evidence type="ECO:0000313" key="3">
    <source>
        <dbReference type="Proteomes" id="UP000708298"/>
    </source>
</evidence>
<reference evidence="2" key="2">
    <citation type="submission" date="2021-01" db="EMBL/GenBank/DDBJ databases">
        <authorList>
            <person name="Mieszkin S."/>
            <person name="Pouder E."/>
            <person name="Alain K."/>
        </authorList>
    </citation>
    <scope>NUCLEOTIDE SEQUENCE</scope>
    <source>
        <strain evidence="2">HW T2.11</strain>
    </source>
</reference>
<organism evidence="2 3">
    <name type="scientific">Acidisoma silvae</name>
    <dbReference type="NCBI Taxonomy" id="2802396"/>
    <lineage>
        <taxon>Bacteria</taxon>
        <taxon>Pseudomonadati</taxon>
        <taxon>Pseudomonadota</taxon>
        <taxon>Alphaproteobacteria</taxon>
        <taxon>Acetobacterales</taxon>
        <taxon>Acidocellaceae</taxon>
        <taxon>Acidisoma</taxon>
    </lineage>
</organism>
<dbReference type="AlphaFoldDB" id="A0A963YQ15"/>
<evidence type="ECO:0000313" key="2">
    <source>
        <dbReference type="EMBL" id="MCB8874175.1"/>
    </source>
</evidence>
<dbReference type="PANTHER" id="PTHR43032">
    <property type="entry name" value="PROTEIN-METHIONINE-SULFOXIDE REDUCTASE"/>
    <property type="match status" value="1"/>
</dbReference>
<dbReference type="InterPro" id="IPR036374">
    <property type="entry name" value="OxRdtase_Mopterin-bd_sf"/>
</dbReference>
<reference evidence="2" key="1">
    <citation type="journal article" date="2021" name="Microorganisms">
        <title>Acidisoma silvae sp. nov. and Acidisomacellulosilytica sp. nov., Two Acidophilic Bacteria Isolated from Decaying Wood, Hydrolyzing Cellulose and Producing Poly-3-hydroxybutyrate.</title>
        <authorList>
            <person name="Mieszkin S."/>
            <person name="Pouder E."/>
            <person name="Uroz S."/>
            <person name="Simon-Colin C."/>
            <person name="Alain K."/>
        </authorList>
    </citation>
    <scope>NUCLEOTIDE SEQUENCE</scope>
    <source>
        <strain evidence="2">HW T2.11</strain>
    </source>
</reference>
<dbReference type="Gene3D" id="3.90.420.10">
    <property type="entry name" value="Oxidoreductase, molybdopterin-binding domain"/>
    <property type="match status" value="1"/>
</dbReference>
<dbReference type="EMBL" id="JAESVB010000001">
    <property type="protein sequence ID" value="MCB8874175.1"/>
    <property type="molecule type" value="Genomic_DNA"/>
</dbReference>
<protein>
    <submittedName>
        <fullName evidence="2">Molybdopterin-dependent oxidoreductase</fullName>
    </submittedName>
</protein>
<comment type="caution">
    <text evidence="2">The sequence shown here is derived from an EMBL/GenBank/DDBJ whole genome shotgun (WGS) entry which is preliminary data.</text>
</comment>
<gene>
    <name evidence="2" type="ORF">ASILVAE211_03190</name>
</gene>
<keyword evidence="3" id="KW-1185">Reference proteome</keyword>
<dbReference type="RefSeq" id="WP_227319824.1">
    <property type="nucleotide sequence ID" value="NZ_JAESVB010000001.1"/>
</dbReference>
<dbReference type="PANTHER" id="PTHR43032:SF2">
    <property type="entry name" value="BLL0505 PROTEIN"/>
    <property type="match status" value="1"/>
</dbReference>